<organism evidence="3 4">
    <name type="scientific">Ridgeia piscesae</name>
    <name type="common">Tubeworm</name>
    <dbReference type="NCBI Taxonomy" id="27915"/>
    <lineage>
        <taxon>Eukaryota</taxon>
        <taxon>Metazoa</taxon>
        <taxon>Spiralia</taxon>
        <taxon>Lophotrochozoa</taxon>
        <taxon>Annelida</taxon>
        <taxon>Polychaeta</taxon>
        <taxon>Sedentaria</taxon>
        <taxon>Canalipalpata</taxon>
        <taxon>Sabellida</taxon>
        <taxon>Siboglinidae</taxon>
        <taxon>Ridgeia</taxon>
    </lineage>
</organism>
<comment type="caution">
    <text evidence="3">The sequence shown here is derived from an EMBL/GenBank/DDBJ whole genome shotgun (WGS) entry which is preliminary data.</text>
</comment>
<dbReference type="PANTHER" id="PTHR19143:SF458">
    <property type="entry name" value="FIBRINOGEN C-TERMINAL DOMAIN-CONTAINING PROTEIN-RELATED"/>
    <property type="match status" value="1"/>
</dbReference>
<accession>A0AAD9NIN7</accession>
<dbReference type="InterPro" id="IPR014716">
    <property type="entry name" value="Fibrinogen_a/b/g_C_1"/>
</dbReference>
<evidence type="ECO:0000313" key="3">
    <source>
        <dbReference type="EMBL" id="KAK2171727.1"/>
    </source>
</evidence>
<dbReference type="PROSITE" id="PS00514">
    <property type="entry name" value="FIBRINOGEN_C_1"/>
    <property type="match status" value="1"/>
</dbReference>
<dbReference type="Gene3D" id="3.90.215.10">
    <property type="entry name" value="Gamma Fibrinogen, chain A, domain 1"/>
    <property type="match status" value="1"/>
</dbReference>
<dbReference type="InterPro" id="IPR050373">
    <property type="entry name" value="Fibrinogen_C-term_domain"/>
</dbReference>
<keyword evidence="4" id="KW-1185">Reference proteome</keyword>
<dbReference type="GO" id="GO:0005615">
    <property type="term" value="C:extracellular space"/>
    <property type="evidence" value="ECO:0007669"/>
    <property type="project" value="TreeGrafter"/>
</dbReference>
<dbReference type="AlphaFoldDB" id="A0AAD9NIN7"/>
<dbReference type="FunFam" id="3.90.215.10:FF:000001">
    <property type="entry name" value="Tenascin isoform 1"/>
    <property type="match status" value="1"/>
</dbReference>
<dbReference type="CDD" id="cd00087">
    <property type="entry name" value="FReD"/>
    <property type="match status" value="1"/>
</dbReference>
<dbReference type="InterPro" id="IPR020837">
    <property type="entry name" value="Fibrinogen_CS"/>
</dbReference>
<dbReference type="Proteomes" id="UP001209878">
    <property type="component" value="Unassembled WGS sequence"/>
</dbReference>
<name>A0AAD9NIN7_RIDPI</name>
<dbReference type="InterPro" id="IPR002181">
    <property type="entry name" value="Fibrinogen_a/b/g_C_dom"/>
</dbReference>
<dbReference type="Pfam" id="PF00147">
    <property type="entry name" value="Fibrinogen_C"/>
    <property type="match status" value="1"/>
</dbReference>
<evidence type="ECO:0000259" key="2">
    <source>
        <dbReference type="PROSITE" id="PS51406"/>
    </source>
</evidence>
<feature type="domain" description="Fibrinogen C-terminal" evidence="2">
    <location>
        <begin position="1"/>
        <end position="176"/>
    </location>
</feature>
<dbReference type="SUPFAM" id="SSF56496">
    <property type="entry name" value="Fibrinogen C-terminal domain-like"/>
    <property type="match status" value="1"/>
</dbReference>
<gene>
    <name evidence="3" type="ORF">NP493_1034g00027</name>
</gene>
<proteinExistence type="predicted"/>
<protein>
    <recommendedName>
        <fullName evidence="2">Fibrinogen C-terminal domain-containing protein</fullName>
    </recommendedName>
</protein>
<dbReference type="InterPro" id="IPR036056">
    <property type="entry name" value="Fibrinogen-like_C"/>
</dbReference>
<evidence type="ECO:0000256" key="1">
    <source>
        <dbReference type="ARBA" id="ARBA00023157"/>
    </source>
</evidence>
<keyword evidence="1" id="KW-1015">Disulfide bond</keyword>
<dbReference type="EMBL" id="JAODUO010001033">
    <property type="protein sequence ID" value="KAK2171727.1"/>
    <property type="molecule type" value="Genomic_DNA"/>
</dbReference>
<dbReference type="PROSITE" id="PS51406">
    <property type="entry name" value="FIBRINOGEN_C_2"/>
    <property type="match status" value="1"/>
</dbReference>
<sequence>MEGDGWYVFQRRQDGSVDFYRNWARYNEGFGDVAGEFWLGNDYLHDITSQQPYVLRIDMEDFKNEHRYAAYSNFAVASERDKYTLSIGAYSGTAGDSLTTFHSGRPFSTKDRDNDENSDSCAQLYKGAWWYGDCHRSNLNGAYLGGPHTTFADGIEWHSWHDYYYSLQKVTMKLRP</sequence>
<dbReference type="SMART" id="SM00186">
    <property type="entry name" value="FBG"/>
    <property type="match status" value="1"/>
</dbReference>
<evidence type="ECO:0000313" key="4">
    <source>
        <dbReference type="Proteomes" id="UP001209878"/>
    </source>
</evidence>
<reference evidence="3" key="1">
    <citation type="journal article" date="2023" name="Mol. Biol. Evol.">
        <title>Third-Generation Sequencing Reveals the Adaptive Role of the Epigenome in Three Deep-Sea Polychaetes.</title>
        <authorList>
            <person name="Perez M."/>
            <person name="Aroh O."/>
            <person name="Sun Y."/>
            <person name="Lan Y."/>
            <person name="Juniper S.K."/>
            <person name="Young C.R."/>
            <person name="Angers B."/>
            <person name="Qian P.Y."/>
        </authorList>
    </citation>
    <scope>NUCLEOTIDE SEQUENCE</scope>
    <source>
        <strain evidence="3">R07B-5</strain>
    </source>
</reference>
<dbReference type="PANTHER" id="PTHR19143">
    <property type="entry name" value="FIBRINOGEN/TENASCIN/ANGIOPOEITIN"/>
    <property type="match status" value="1"/>
</dbReference>